<dbReference type="Proteomes" id="UP000243686">
    <property type="component" value="Unassembled WGS sequence"/>
</dbReference>
<dbReference type="AlphaFoldDB" id="A0A1S8X0N3"/>
<proteinExistence type="predicted"/>
<sequence>MAVVTVSWGYNNPCDTNKFSVVVYNLAGQELGTWDTSSHNVQIPKLPMNVPLLVGVTGHNEIGSGPQRNSTLFTIPAVYQ</sequence>
<accession>A0A1S8X0N3</accession>
<evidence type="ECO:0000313" key="2">
    <source>
        <dbReference type="Proteomes" id="UP000243686"/>
    </source>
</evidence>
<protein>
    <submittedName>
        <fullName evidence="1">Uncharacterized protein</fullName>
    </submittedName>
</protein>
<gene>
    <name evidence="1" type="ORF">X801_03830</name>
</gene>
<reference evidence="1 2" key="1">
    <citation type="submission" date="2015-03" db="EMBL/GenBank/DDBJ databases">
        <title>Draft genome of the nematode, Opisthorchis viverrini.</title>
        <authorList>
            <person name="Mitreva M."/>
        </authorList>
    </citation>
    <scope>NUCLEOTIDE SEQUENCE [LARGE SCALE GENOMIC DNA]</scope>
    <source>
        <strain evidence="1">Khon Kaen</strain>
    </source>
</reference>
<keyword evidence="2" id="KW-1185">Reference proteome</keyword>
<dbReference type="EMBL" id="KV892736">
    <property type="protein sequence ID" value="OON20289.1"/>
    <property type="molecule type" value="Genomic_DNA"/>
</dbReference>
<evidence type="ECO:0000313" key="1">
    <source>
        <dbReference type="EMBL" id="OON20289.1"/>
    </source>
</evidence>
<name>A0A1S8X0N3_OPIVI</name>
<organism evidence="1 2">
    <name type="scientific">Opisthorchis viverrini</name>
    <name type="common">Southeast Asian liver fluke</name>
    <dbReference type="NCBI Taxonomy" id="6198"/>
    <lineage>
        <taxon>Eukaryota</taxon>
        <taxon>Metazoa</taxon>
        <taxon>Spiralia</taxon>
        <taxon>Lophotrochozoa</taxon>
        <taxon>Platyhelminthes</taxon>
        <taxon>Trematoda</taxon>
        <taxon>Digenea</taxon>
        <taxon>Opisthorchiida</taxon>
        <taxon>Opisthorchiata</taxon>
        <taxon>Opisthorchiidae</taxon>
        <taxon>Opisthorchis</taxon>
    </lineage>
</organism>